<dbReference type="EMBL" id="JADEVV010000024">
    <property type="protein sequence ID" value="MBE9254117.1"/>
    <property type="molecule type" value="Genomic_DNA"/>
</dbReference>
<keyword evidence="3" id="KW-1185">Reference proteome</keyword>
<dbReference type="Proteomes" id="UP000658720">
    <property type="component" value="Unassembled WGS sequence"/>
</dbReference>
<evidence type="ECO:0000313" key="2">
    <source>
        <dbReference type="EMBL" id="MBE9254117.1"/>
    </source>
</evidence>
<dbReference type="PIRSF" id="PIRSF021320">
    <property type="entry name" value="DUF984"/>
    <property type="match status" value="1"/>
</dbReference>
<accession>A0ABR9VS19</accession>
<sequence>MRNEQLERYWQTYMAGLSNTASSDEGYEAHQFGDSSALADELSNLVLEGTKTATCSALWEWEAEGIQLPEIGAKTIVLNGSGEPTCIIETTEIMICPFSGVDARFAYEEGENDRSLESWRKEHWQYFLRVLLEIGKEPTPEMLLVCERFRVVYI</sequence>
<dbReference type="Pfam" id="PF04266">
    <property type="entry name" value="ASCH"/>
    <property type="match status" value="1"/>
</dbReference>
<protein>
    <submittedName>
        <fullName evidence="2">ASCH domain-containing protein</fullName>
    </submittedName>
</protein>
<evidence type="ECO:0000313" key="3">
    <source>
        <dbReference type="Proteomes" id="UP000658720"/>
    </source>
</evidence>
<dbReference type="InterPro" id="IPR007374">
    <property type="entry name" value="ASCH_domain"/>
</dbReference>
<comment type="caution">
    <text evidence="2">The sequence shown here is derived from an EMBL/GenBank/DDBJ whole genome shotgun (WGS) entry which is preliminary data.</text>
</comment>
<dbReference type="SUPFAM" id="SSF88697">
    <property type="entry name" value="PUA domain-like"/>
    <property type="match status" value="1"/>
</dbReference>
<reference evidence="2 3" key="1">
    <citation type="submission" date="2020-10" db="EMBL/GenBank/DDBJ databases">
        <authorList>
            <person name="Castelo-Branco R."/>
            <person name="Eusebio N."/>
            <person name="Adriana R."/>
            <person name="Vieira A."/>
            <person name="Brugerolle De Fraissinette N."/>
            <person name="Rezende De Castro R."/>
            <person name="Schneider M.P."/>
            <person name="Vasconcelos V."/>
            <person name="Leao P.N."/>
        </authorList>
    </citation>
    <scope>NUCLEOTIDE SEQUENCE [LARGE SCALE GENOMIC DNA]</scope>
    <source>
        <strain evidence="2 3">LEGE 00031</strain>
    </source>
</reference>
<dbReference type="SMART" id="SM01022">
    <property type="entry name" value="ASCH"/>
    <property type="match status" value="1"/>
</dbReference>
<dbReference type="PANTHER" id="PTHR39203:SF1">
    <property type="entry name" value="CYTOPLASMIC PROTEIN"/>
    <property type="match status" value="1"/>
</dbReference>
<gene>
    <name evidence="2" type="ORF">IQ217_09750</name>
</gene>
<name>A0ABR9VS19_9SYNC</name>
<dbReference type="CDD" id="cd06553">
    <property type="entry name" value="ASCH_Ef3133_like"/>
    <property type="match status" value="1"/>
</dbReference>
<dbReference type="Gene3D" id="3.10.400.10">
    <property type="entry name" value="Sulfate adenylyltransferase"/>
    <property type="match status" value="1"/>
</dbReference>
<proteinExistence type="predicted"/>
<dbReference type="InterPro" id="IPR015947">
    <property type="entry name" value="PUA-like_sf"/>
</dbReference>
<dbReference type="InterPro" id="IPR009326">
    <property type="entry name" value="DUF984"/>
</dbReference>
<organism evidence="2 3">
    <name type="scientific">Synechocystis salina LEGE 00031</name>
    <dbReference type="NCBI Taxonomy" id="1828736"/>
    <lineage>
        <taxon>Bacteria</taxon>
        <taxon>Bacillati</taxon>
        <taxon>Cyanobacteriota</taxon>
        <taxon>Cyanophyceae</taxon>
        <taxon>Synechococcales</taxon>
        <taxon>Merismopediaceae</taxon>
        <taxon>Synechocystis</taxon>
    </lineage>
</organism>
<feature type="domain" description="ASCH" evidence="1">
    <location>
        <begin position="30"/>
        <end position="153"/>
    </location>
</feature>
<evidence type="ECO:0000259" key="1">
    <source>
        <dbReference type="SMART" id="SM01022"/>
    </source>
</evidence>
<dbReference type="PANTHER" id="PTHR39203">
    <property type="entry name" value="CYTOPLASMIC PROTEIN-RELATED"/>
    <property type="match status" value="1"/>
</dbReference>